<protein>
    <submittedName>
        <fullName evidence="5">Transglycosylase-like protein with SLT domain</fullName>
    </submittedName>
</protein>
<proteinExistence type="inferred from homology"/>
<dbReference type="OrthoDB" id="9801695at2"/>
<dbReference type="Pfam" id="PF01464">
    <property type="entry name" value="SLT"/>
    <property type="match status" value="1"/>
</dbReference>
<keyword evidence="3" id="KW-0732">Signal</keyword>
<comment type="caution">
    <text evidence="5">The sequence shown here is derived from an EMBL/GenBank/DDBJ whole genome shotgun (WGS) entry which is preliminary data.</text>
</comment>
<feature type="domain" description="Transglycosylase SLT" evidence="4">
    <location>
        <begin position="40"/>
        <end position="138"/>
    </location>
</feature>
<evidence type="ECO:0000256" key="3">
    <source>
        <dbReference type="SAM" id="SignalP"/>
    </source>
</evidence>
<keyword evidence="6" id="KW-1185">Reference proteome</keyword>
<dbReference type="EMBL" id="SNWD01000004">
    <property type="protein sequence ID" value="TDN83523.1"/>
    <property type="molecule type" value="Genomic_DNA"/>
</dbReference>
<gene>
    <name evidence="5" type="ORF">EV664_1046</name>
</gene>
<accession>A0A4R6FPJ2</accession>
<reference evidence="5 6" key="1">
    <citation type="submission" date="2019-03" db="EMBL/GenBank/DDBJ databases">
        <title>Genomic Encyclopedia of Type Strains, Phase IV (KMG-IV): sequencing the most valuable type-strain genomes for metagenomic binning, comparative biology and taxonomic classification.</title>
        <authorList>
            <person name="Goeker M."/>
        </authorList>
    </citation>
    <scope>NUCLEOTIDE SEQUENCE [LARGE SCALE GENOMIC DNA]</scope>
    <source>
        <strain evidence="5 6">DSM 25059</strain>
    </source>
</reference>
<evidence type="ECO:0000313" key="6">
    <source>
        <dbReference type="Proteomes" id="UP000295493"/>
    </source>
</evidence>
<feature type="signal peptide" evidence="3">
    <location>
        <begin position="1"/>
        <end position="23"/>
    </location>
</feature>
<evidence type="ECO:0000259" key="4">
    <source>
        <dbReference type="Pfam" id="PF01464"/>
    </source>
</evidence>
<sequence>MSARFRNAGCAVALFAATCPVVAQPAASSATNGCALHAPEAANRSGLPIDVVLRVMMAESGGNPRIVSPKGAMGCMQIMPATWAYLTARYRLGPDPFDARMNMIGGAMYLAELTNRYGAAGAIAAYNAGPGRYERYVAGSAPLPAETIAYAARIASPVTRGPAPIAPPRWQEAELFLARAVTSDPTGSSPRIDPVAERAASDRMFPLARLRNAEDKSAAAR</sequence>
<organism evidence="5 6">
    <name type="scientific">Stakelama pacifica</name>
    <dbReference type="NCBI Taxonomy" id="517720"/>
    <lineage>
        <taxon>Bacteria</taxon>
        <taxon>Pseudomonadati</taxon>
        <taxon>Pseudomonadota</taxon>
        <taxon>Alphaproteobacteria</taxon>
        <taxon>Sphingomonadales</taxon>
        <taxon>Sphingomonadaceae</taxon>
        <taxon>Stakelama</taxon>
    </lineage>
</organism>
<dbReference type="CDD" id="cd00254">
    <property type="entry name" value="LT-like"/>
    <property type="match status" value="1"/>
</dbReference>
<name>A0A4R6FPJ2_9SPHN</name>
<dbReference type="InterPro" id="IPR023346">
    <property type="entry name" value="Lysozyme-like_dom_sf"/>
</dbReference>
<dbReference type="SUPFAM" id="SSF53955">
    <property type="entry name" value="Lysozyme-like"/>
    <property type="match status" value="1"/>
</dbReference>
<dbReference type="Proteomes" id="UP000295493">
    <property type="component" value="Unassembled WGS sequence"/>
</dbReference>
<dbReference type="Gene3D" id="1.10.530.10">
    <property type="match status" value="1"/>
</dbReference>
<comment type="similarity">
    <text evidence="2">Belongs to the virb1 family.</text>
</comment>
<evidence type="ECO:0000256" key="2">
    <source>
        <dbReference type="ARBA" id="ARBA00009387"/>
    </source>
</evidence>
<comment type="similarity">
    <text evidence="1">Belongs to the transglycosylase Slt family.</text>
</comment>
<dbReference type="RefSeq" id="WP_133495091.1">
    <property type="nucleotide sequence ID" value="NZ_BMLU01000004.1"/>
</dbReference>
<dbReference type="InterPro" id="IPR008258">
    <property type="entry name" value="Transglycosylase_SLT_dom_1"/>
</dbReference>
<dbReference type="AlphaFoldDB" id="A0A4R6FPJ2"/>
<dbReference type="PANTHER" id="PTHR37423:SF2">
    <property type="entry name" value="MEMBRANE-BOUND LYTIC MUREIN TRANSGLYCOSYLASE C"/>
    <property type="match status" value="1"/>
</dbReference>
<feature type="chain" id="PRO_5020438388" evidence="3">
    <location>
        <begin position="24"/>
        <end position="221"/>
    </location>
</feature>
<evidence type="ECO:0000256" key="1">
    <source>
        <dbReference type="ARBA" id="ARBA00007734"/>
    </source>
</evidence>
<evidence type="ECO:0000313" key="5">
    <source>
        <dbReference type="EMBL" id="TDN83523.1"/>
    </source>
</evidence>
<dbReference type="PANTHER" id="PTHR37423">
    <property type="entry name" value="SOLUBLE LYTIC MUREIN TRANSGLYCOSYLASE-RELATED"/>
    <property type="match status" value="1"/>
</dbReference>